<accession>A0A645FDF0</accession>
<dbReference type="PANTHER" id="PTHR36434">
    <property type="entry name" value="MEMBRANE PROTEASE YUGP-RELATED"/>
    <property type="match status" value="1"/>
</dbReference>
<dbReference type="Pfam" id="PF04298">
    <property type="entry name" value="Zn_peptidase_2"/>
    <property type="match status" value="1"/>
</dbReference>
<organism evidence="2">
    <name type="scientific">bioreactor metagenome</name>
    <dbReference type="NCBI Taxonomy" id="1076179"/>
    <lineage>
        <taxon>unclassified sequences</taxon>
        <taxon>metagenomes</taxon>
        <taxon>ecological metagenomes</taxon>
    </lineage>
</organism>
<sequence>MPALLFAVYAQINVNRSFGKYSRVESSTGLTGALAAQKVLEYYAIHDVHIEHIKGKLTDHYDPRDNTIRLSTDVFSSTSVAAIGVACHEVGHAIQHHENYFPIKIRNAIIPVCNIGSNFGIPIALIGLFFNMNNLITFGLMLYSLIVVFQFITLPVEFNASARAIKVINEKGMLDGQELSGVRRMLTATAVTYVAALVTSLANLLRLILLFNRRNN</sequence>
<gene>
    <name evidence="2" type="ORF">SDC9_157708</name>
</gene>
<name>A0A645FDF0_9ZZZZ</name>
<comment type="caution">
    <text evidence="2">The sequence shown here is derived from an EMBL/GenBank/DDBJ whole genome shotgun (WGS) entry which is preliminary data.</text>
</comment>
<keyword evidence="1" id="KW-1133">Transmembrane helix</keyword>
<feature type="transmembrane region" description="Helical" evidence="1">
    <location>
        <begin position="190"/>
        <end position="211"/>
    </location>
</feature>
<evidence type="ECO:0000256" key="1">
    <source>
        <dbReference type="SAM" id="Phobius"/>
    </source>
</evidence>
<keyword evidence="1" id="KW-0472">Membrane</keyword>
<protein>
    <recommendedName>
        <fullName evidence="3">Peptidase</fullName>
    </recommendedName>
</protein>
<keyword evidence="1" id="KW-0812">Transmembrane</keyword>
<evidence type="ECO:0000313" key="2">
    <source>
        <dbReference type="EMBL" id="MPN10413.1"/>
    </source>
</evidence>
<feature type="transmembrane region" description="Helical" evidence="1">
    <location>
        <begin position="136"/>
        <end position="156"/>
    </location>
</feature>
<dbReference type="PANTHER" id="PTHR36434:SF1">
    <property type="entry name" value="MEMBRANE PROTEASE YUGP-RELATED"/>
    <property type="match status" value="1"/>
</dbReference>
<dbReference type="AlphaFoldDB" id="A0A645FDF0"/>
<feature type="transmembrane region" description="Helical" evidence="1">
    <location>
        <begin position="108"/>
        <end position="130"/>
    </location>
</feature>
<dbReference type="InterPro" id="IPR007395">
    <property type="entry name" value="Zn_peptidase_2"/>
</dbReference>
<proteinExistence type="predicted"/>
<evidence type="ECO:0008006" key="3">
    <source>
        <dbReference type="Google" id="ProtNLM"/>
    </source>
</evidence>
<reference evidence="2" key="1">
    <citation type="submission" date="2019-08" db="EMBL/GenBank/DDBJ databases">
        <authorList>
            <person name="Kucharzyk K."/>
            <person name="Murdoch R.W."/>
            <person name="Higgins S."/>
            <person name="Loffler F."/>
        </authorList>
    </citation>
    <scope>NUCLEOTIDE SEQUENCE</scope>
</reference>
<dbReference type="EMBL" id="VSSQ01056557">
    <property type="protein sequence ID" value="MPN10413.1"/>
    <property type="molecule type" value="Genomic_DNA"/>
</dbReference>